<proteinExistence type="predicted"/>
<name>A0ABV9KMG7_9RHOB</name>
<dbReference type="InterPro" id="IPR050772">
    <property type="entry name" value="Hydratase-Decarb/MhpD_sf"/>
</dbReference>
<dbReference type="SUPFAM" id="SSF56529">
    <property type="entry name" value="FAH"/>
    <property type="match status" value="1"/>
</dbReference>
<comment type="caution">
    <text evidence="1">The sequence shown here is derived from an EMBL/GenBank/DDBJ whole genome shotgun (WGS) entry which is preliminary data.</text>
</comment>
<sequence>MVQDRGRLAGVILEALDNGGTLTPPSEGDPGFDLAAATAVSAEITRLRQARGERMVGRKIGFTNRTLWEAYGVRAPIWGPVWDTTCDVLGQPVSLSGLREPKIEPEIIFHLGRAPGADLSAEALLDCVSGVAFGFEIVRSPYPGWRFRPADTVVCGALHGALRTGPFQPVTGPLGRFDAVLSCDGVEVARGASSDVMGDGPLAALAHLVEVLRQEGNPPLAAGEMVSTGTLTSAMDVAPGQVWSARLEGLELPAAEVTFV</sequence>
<accession>A0ABV9KMG7</accession>
<dbReference type="EMBL" id="JBHSGI010000033">
    <property type="protein sequence ID" value="MFC4671173.1"/>
    <property type="molecule type" value="Genomic_DNA"/>
</dbReference>
<dbReference type="InterPro" id="IPR036663">
    <property type="entry name" value="Fumarylacetoacetase_C_sf"/>
</dbReference>
<dbReference type="PANTHER" id="PTHR30143:SF0">
    <property type="entry name" value="2-KETO-4-PENTENOATE HYDRATASE"/>
    <property type="match status" value="1"/>
</dbReference>
<dbReference type="Gene3D" id="3.90.850.10">
    <property type="entry name" value="Fumarylacetoacetase-like, C-terminal domain"/>
    <property type="match status" value="1"/>
</dbReference>
<dbReference type="Proteomes" id="UP001595973">
    <property type="component" value="Unassembled WGS sequence"/>
</dbReference>
<keyword evidence="2" id="KW-1185">Reference proteome</keyword>
<evidence type="ECO:0000313" key="2">
    <source>
        <dbReference type="Proteomes" id="UP001595973"/>
    </source>
</evidence>
<protein>
    <submittedName>
        <fullName evidence="1">2-keto-4-pentenoate hydratase</fullName>
    </submittedName>
</protein>
<reference evidence="2" key="1">
    <citation type="journal article" date="2019" name="Int. J. Syst. Evol. Microbiol.">
        <title>The Global Catalogue of Microorganisms (GCM) 10K type strain sequencing project: providing services to taxonomists for standard genome sequencing and annotation.</title>
        <authorList>
            <consortium name="The Broad Institute Genomics Platform"/>
            <consortium name="The Broad Institute Genome Sequencing Center for Infectious Disease"/>
            <person name="Wu L."/>
            <person name="Ma J."/>
        </authorList>
    </citation>
    <scope>NUCLEOTIDE SEQUENCE [LARGE SCALE GENOMIC DNA]</scope>
    <source>
        <strain evidence="2">CGMCC 4.7283</strain>
    </source>
</reference>
<dbReference type="RefSeq" id="WP_380721312.1">
    <property type="nucleotide sequence ID" value="NZ_JBHSGI010000033.1"/>
</dbReference>
<organism evidence="1 2">
    <name type="scientific">Seohaeicola nanhaiensis</name>
    <dbReference type="NCBI Taxonomy" id="1387282"/>
    <lineage>
        <taxon>Bacteria</taxon>
        <taxon>Pseudomonadati</taxon>
        <taxon>Pseudomonadota</taxon>
        <taxon>Alphaproteobacteria</taxon>
        <taxon>Rhodobacterales</taxon>
        <taxon>Roseobacteraceae</taxon>
        <taxon>Seohaeicola</taxon>
    </lineage>
</organism>
<gene>
    <name evidence="1" type="ORF">ACFO5X_21665</name>
</gene>
<evidence type="ECO:0000313" key="1">
    <source>
        <dbReference type="EMBL" id="MFC4671173.1"/>
    </source>
</evidence>
<dbReference type="PANTHER" id="PTHR30143">
    <property type="entry name" value="ACID HYDRATASE"/>
    <property type="match status" value="1"/>
</dbReference>